<protein>
    <submittedName>
        <fullName evidence="2">Uncharacterized protein</fullName>
    </submittedName>
</protein>
<dbReference type="Proteomes" id="UP001066276">
    <property type="component" value="Chromosome 7"/>
</dbReference>
<reference evidence="2" key="1">
    <citation type="journal article" date="2022" name="bioRxiv">
        <title>Sequencing and chromosome-scale assembly of the giantPleurodeles waltlgenome.</title>
        <authorList>
            <person name="Brown T."/>
            <person name="Elewa A."/>
            <person name="Iarovenko S."/>
            <person name="Subramanian E."/>
            <person name="Araus A.J."/>
            <person name="Petzold A."/>
            <person name="Susuki M."/>
            <person name="Suzuki K.-i.T."/>
            <person name="Hayashi T."/>
            <person name="Toyoda A."/>
            <person name="Oliveira C."/>
            <person name="Osipova E."/>
            <person name="Leigh N.D."/>
            <person name="Simon A."/>
            <person name="Yun M.H."/>
        </authorList>
    </citation>
    <scope>NUCLEOTIDE SEQUENCE</scope>
    <source>
        <strain evidence="2">20211129_DDA</strain>
        <tissue evidence="2">Liver</tissue>
    </source>
</reference>
<organism evidence="2 3">
    <name type="scientific">Pleurodeles waltl</name>
    <name type="common">Iberian ribbed newt</name>
    <dbReference type="NCBI Taxonomy" id="8319"/>
    <lineage>
        <taxon>Eukaryota</taxon>
        <taxon>Metazoa</taxon>
        <taxon>Chordata</taxon>
        <taxon>Craniata</taxon>
        <taxon>Vertebrata</taxon>
        <taxon>Euteleostomi</taxon>
        <taxon>Amphibia</taxon>
        <taxon>Batrachia</taxon>
        <taxon>Caudata</taxon>
        <taxon>Salamandroidea</taxon>
        <taxon>Salamandridae</taxon>
        <taxon>Pleurodelinae</taxon>
        <taxon>Pleurodeles</taxon>
    </lineage>
</organism>
<feature type="compositionally biased region" description="Basic and acidic residues" evidence="1">
    <location>
        <begin position="22"/>
        <end position="37"/>
    </location>
</feature>
<evidence type="ECO:0000256" key="1">
    <source>
        <dbReference type="SAM" id="MobiDB-lite"/>
    </source>
</evidence>
<evidence type="ECO:0000313" key="3">
    <source>
        <dbReference type="Proteomes" id="UP001066276"/>
    </source>
</evidence>
<sequence>MGHVCRGPRGASQHQEVASSHVHPDIRLLKPASKEAQESSAGGGKKEILTTQKECESKGSPTEMPALVTTPEKGSS</sequence>
<gene>
    <name evidence="2" type="ORF">NDU88_005875</name>
</gene>
<evidence type="ECO:0000313" key="2">
    <source>
        <dbReference type="EMBL" id="KAJ1127476.1"/>
    </source>
</evidence>
<comment type="caution">
    <text evidence="2">The sequence shown here is derived from an EMBL/GenBank/DDBJ whole genome shotgun (WGS) entry which is preliminary data.</text>
</comment>
<dbReference type="AlphaFoldDB" id="A0AAV7PGP1"/>
<name>A0AAV7PGP1_PLEWA</name>
<feature type="compositionally biased region" description="Basic and acidic residues" evidence="1">
    <location>
        <begin position="44"/>
        <end position="57"/>
    </location>
</feature>
<keyword evidence="3" id="KW-1185">Reference proteome</keyword>
<accession>A0AAV7PGP1</accession>
<proteinExistence type="predicted"/>
<feature type="region of interest" description="Disordered" evidence="1">
    <location>
        <begin position="1"/>
        <end position="76"/>
    </location>
</feature>
<dbReference type="EMBL" id="JANPWB010000011">
    <property type="protein sequence ID" value="KAJ1127476.1"/>
    <property type="molecule type" value="Genomic_DNA"/>
</dbReference>